<name>A0A2X2E131_PROMI</name>
<sequence length="253" mass="29145">MIRKSILLFITTTCTLPVQANYLGRFANISINYLDWTTHTTHKTGQTSHKDDFAYLELEGGAHFSWGEFYGFFDLENPFNNRQTQPGDNQRYTVKGTSRIYLADSGLNLYGHVYGTWSLPGKEYGGNFHEVNTLYGIGYNTQLADIWFKPFIALHYVDQTYYSGNNGYVVGWVAGYDFNLVNQKFSITNWHEMEFDRNKRYGNGGKNGFNGAVAIWWHPTASITTGIQYRYAYKKLGENFLQDGVIYSLKYNF</sequence>
<feature type="signal peptide" evidence="2">
    <location>
        <begin position="1"/>
        <end position="20"/>
    </location>
</feature>
<dbReference type="NCBIfam" id="NF008574">
    <property type="entry name" value="PRK11528.1"/>
    <property type="match status" value="1"/>
</dbReference>
<accession>A0A2X2E131</accession>
<comment type="similarity">
    <text evidence="1">Belongs to the nucleoside-specific channel-forming outer membrane porin (Tsx) (TC 1.B.10) family.</text>
</comment>
<dbReference type="RefSeq" id="WP_151253028.1">
    <property type="nucleotide sequence ID" value="NZ_JBHDKC010000002.1"/>
</dbReference>
<reference evidence="3 4" key="1">
    <citation type="submission" date="2018-06" db="EMBL/GenBank/DDBJ databases">
        <authorList>
            <consortium name="Pathogen Informatics"/>
            <person name="Doyle S."/>
        </authorList>
    </citation>
    <scope>NUCLEOTIDE SEQUENCE [LARGE SCALE GENOMIC DNA]</scope>
    <source>
        <strain evidence="3 4">NCTC10975</strain>
    </source>
</reference>
<feature type="chain" id="PRO_5016045102" evidence="2">
    <location>
        <begin position="21"/>
        <end position="253"/>
    </location>
</feature>
<dbReference type="EMBL" id="UAUE01000026">
    <property type="protein sequence ID" value="SPZ00560.1"/>
    <property type="molecule type" value="Genomic_DNA"/>
</dbReference>
<gene>
    <name evidence="3" type="ORF">NCTC10975_03664</name>
</gene>
<protein>
    <submittedName>
        <fullName evidence="3">Nucleoside-specific channel-forming protein, Tsx</fullName>
    </submittedName>
</protein>
<evidence type="ECO:0000256" key="1">
    <source>
        <dbReference type="ARBA" id="ARBA00008728"/>
    </source>
</evidence>
<dbReference type="Proteomes" id="UP000251485">
    <property type="component" value="Unassembled WGS sequence"/>
</dbReference>
<evidence type="ECO:0000313" key="3">
    <source>
        <dbReference type="EMBL" id="SPZ00560.1"/>
    </source>
</evidence>
<dbReference type="InterPro" id="IPR018013">
    <property type="entry name" value="Channel_Tsx-like"/>
</dbReference>
<dbReference type="SUPFAM" id="SSF111364">
    <property type="entry name" value="Tsx-like channel"/>
    <property type="match status" value="1"/>
</dbReference>
<organism evidence="3 4">
    <name type="scientific">Proteus mirabilis</name>
    <dbReference type="NCBI Taxonomy" id="584"/>
    <lineage>
        <taxon>Bacteria</taxon>
        <taxon>Pseudomonadati</taxon>
        <taxon>Pseudomonadota</taxon>
        <taxon>Gammaproteobacteria</taxon>
        <taxon>Enterobacterales</taxon>
        <taxon>Morganellaceae</taxon>
        <taxon>Proteus</taxon>
    </lineage>
</organism>
<dbReference type="InterPro" id="IPR036777">
    <property type="entry name" value="Channel_Tsx-like_sf"/>
</dbReference>
<dbReference type="GO" id="GO:0009279">
    <property type="term" value="C:cell outer membrane"/>
    <property type="evidence" value="ECO:0007669"/>
    <property type="project" value="InterPro"/>
</dbReference>
<keyword evidence="2" id="KW-0732">Signal</keyword>
<proteinExistence type="inferred from homology"/>
<dbReference type="AlphaFoldDB" id="A0A2X2E131"/>
<evidence type="ECO:0000313" key="4">
    <source>
        <dbReference type="Proteomes" id="UP000251485"/>
    </source>
</evidence>
<evidence type="ECO:0000256" key="2">
    <source>
        <dbReference type="SAM" id="SignalP"/>
    </source>
</evidence>
<dbReference type="Pfam" id="PF03502">
    <property type="entry name" value="Channel_Tsx"/>
    <property type="match status" value="1"/>
</dbReference>